<keyword evidence="1" id="KW-0812">Transmembrane</keyword>
<keyword evidence="3" id="KW-1185">Reference proteome</keyword>
<reference evidence="2 3" key="1">
    <citation type="submission" date="2020-05" db="EMBL/GenBank/DDBJ databases">
        <title>Genome Sequencing of Type Strains.</title>
        <authorList>
            <person name="Lemaire J.F."/>
            <person name="Inderbitzin P."/>
            <person name="Gregorio O.A."/>
            <person name="Collins S.B."/>
            <person name="Wespe N."/>
            <person name="Knight-Connoni V."/>
        </authorList>
    </citation>
    <scope>NUCLEOTIDE SEQUENCE [LARGE SCALE GENOMIC DNA]</scope>
    <source>
        <strain evidence="2 3">ATCC 19096</strain>
    </source>
</reference>
<comment type="caution">
    <text evidence="2">The sequence shown here is derived from an EMBL/GenBank/DDBJ whole genome shotgun (WGS) entry which is preliminary data.</text>
</comment>
<protein>
    <recommendedName>
        <fullName evidence="4">DUF4064 domain-containing protein</fullName>
    </recommendedName>
</protein>
<keyword evidence="1" id="KW-0472">Membrane</keyword>
<evidence type="ECO:0000313" key="3">
    <source>
        <dbReference type="Proteomes" id="UP000573001"/>
    </source>
</evidence>
<dbReference type="EMBL" id="JABMCE010000084">
    <property type="protein sequence ID" value="NUU14837.1"/>
    <property type="molecule type" value="Genomic_DNA"/>
</dbReference>
<organism evidence="2 3">
    <name type="scientific">Curtobacterium pusillum</name>
    <dbReference type="NCBI Taxonomy" id="69373"/>
    <lineage>
        <taxon>Bacteria</taxon>
        <taxon>Bacillati</taxon>
        <taxon>Actinomycetota</taxon>
        <taxon>Actinomycetes</taxon>
        <taxon>Micrococcales</taxon>
        <taxon>Microbacteriaceae</taxon>
        <taxon>Curtobacterium</taxon>
    </lineage>
</organism>
<name>A0ABX2M9X8_9MICO</name>
<proteinExistence type="predicted"/>
<feature type="transmembrane region" description="Helical" evidence="1">
    <location>
        <begin position="124"/>
        <end position="152"/>
    </location>
</feature>
<gene>
    <name evidence="2" type="ORF">HP507_13465</name>
</gene>
<evidence type="ECO:0000256" key="1">
    <source>
        <dbReference type="SAM" id="Phobius"/>
    </source>
</evidence>
<feature type="transmembrane region" description="Helical" evidence="1">
    <location>
        <begin position="88"/>
        <end position="112"/>
    </location>
</feature>
<dbReference type="Proteomes" id="UP000573001">
    <property type="component" value="Unassembled WGS sequence"/>
</dbReference>
<feature type="transmembrane region" description="Helical" evidence="1">
    <location>
        <begin position="42"/>
        <end position="68"/>
    </location>
</feature>
<keyword evidence="1" id="KW-1133">Transmembrane helix</keyword>
<accession>A0ABX2M9X8</accession>
<sequence>MTIALRDGPALVVLRECGPSPRHGRRMGSRGRTQWGHVNVRALLAIALIVLWGAVLIATGVLGSAGQTPPSQFDYDNGSLPPSADDRAVATMQAAALVAALPVAVLALCIAASSLRLWKEQVSAIIATSVASLSALVSIGLAWIGMGTLVFFT</sequence>
<dbReference type="RefSeq" id="WP_175352309.1">
    <property type="nucleotide sequence ID" value="NZ_BAAAWQ010000001.1"/>
</dbReference>
<evidence type="ECO:0000313" key="2">
    <source>
        <dbReference type="EMBL" id="NUU14837.1"/>
    </source>
</evidence>
<evidence type="ECO:0008006" key="4">
    <source>
        <dbReference type="Google" id="ProtNLM"/>
    </source>
</evidence>